<proteinExistence type="predicted"/>
<name>A0A2M9D8S2_9MICO</name>
<evidence type="ECO:0000313" key="2">
    <source>
        <dbReference type="EMBL" id="PJJ82111.1"/>
    </source>
</evidence>
<dbReference type="Pfam" id="PF14017">
    <property type="entry name" value="DUF4233"/>
    <property type="match status" value="1"/>
</dbReference>
<dbReference type="InterPro" id="IPR025327">
    <property type="entry name" value="DUF4233"/>
</dbReference>
<dbReference type="EMBL" id="PGFH01000001">
    <property type="protein sequence ID" value="PJJ82111.1"/>
    <property type="molecule type" value="Genomic_DNA"/>
</dbReference>
<sequence length="133" mass="14287">MTAEPKVRRKRSVTELLLSIVLVLDATLIFFVALTAFGLKALQPAPAFIGGAVLILVFVALARMLHRPGAMAVGWALQVGLIALGFILTPMFVVGAGFAAIWVFCFIKGQQIDRAKAEILSTQSMTTPSEETQ</sequence>
<keyword evidence="1" id="KW-0472">Membrane</keyword>
<organism evidence="2 3">
    <name type="scientific">Salinibacterium amurskyense</name>
    <dbReference type="NCBI Taxonomy" id="205941"/>
    <lineage>
        <taxon>Bacteria</taxon>
        <taxon>Bacillati</taxon>
        <taxon>Actinomycetota</taxon>
        <taxon>Actinomycetes</taxon>
        <taxon>Micrococcales</taxon>
        <taxon>Microbacteriaceae</taxon>
        <taxon>Salinibacterium</taxon>
    </lineage>
</organism>
<comment type="caution">
    <text evidence="2">The sequence shown here is derived from an EMBL/GenBank/DDBJ whole genome shotgun (WGS) entry which is preliminary data.</text>
</comment>
<feature type="transmembrane region" description="Helical" evidence="1">
    <location>
        <begin position="16"/>
        <end position="39"/>
    </location>
</feature>
<feature type="transmembrane region" description="Helical" evidence="1">
    <location>
        <begin position="45"/>
        <end position="65"/>
    </location>
</feature>
<dbReference type="OrthoDB" id="3267755at2"/>
<accession>A0A2M9D8S2</accession>
<dbReference type="RefSeq" id="WP_100388738.1">
    <property type="nucleotide sequence ID" value="NZ_BMZU01000001.1"/>
</dbReference>
<keyword evidence="3" id="KW-1185">Reference proteome</keyword>
<dbReference type="AlphaFoldDB" id="A0A2M9D8S2"/>
<protein>
    <submittedName>
        <fullName evidence="2">Uncharacterized protein DUF4233</fullName>
    </submittedName>
</protein>
<evidence type="ECO:0000313" key="3">
    <source>
        <dbReference type="Proteomes" id="UP000231742"/>
    </source>
</evidence>
<keyword evidence="1" id="KW-0812">Transmembrane</keyword>
<keyword evidence="1" id="KW-1133">Transmembrane helix</keyword>
<evidence type="ECO:0000256" key="1">
    <source>
        <dbReference type="SAM" id="Phobius"/>
    </source>
</evidence>
<reference evidence="2 3" key="1">
    <citation type="submission" date="2017-11" db="EMBL/GenBank/DDBJ databases">
        <title>Genomic Encyclopedia of Archaeal and Bacterial Type Strains, Phase II (KMG-II): From Individual Species to Whole Genera.</title>
        <authorList>
            <person name="Goeker M."/>
        </authorList>
    </citation>
    <scope>NUCLEOTIDE SEQUENCE [LARGE SCALE GENOMIC DNA]</scope>
    <source>
        <strain evidence="2 3">DSM 16400</strain>
    </source>
</reference>
<feature type="transmembrane region" description="Helical" evidence="1">
    <location>
        <begin position="77"/>
        <end position="104"/>
    </location>
</feature>
<dbReference type="Proteomes" id="UP000231742">
    <property type="component" value="Unassembled WGS sequence"/>
</dbReference>
<gene>
    <name evidence="2" type="ORF">CLV85_1301</name>
</gene>